<dbReference type="Gene3D" id="2.40.10.10">
    <property type="entry name" value="Trypsin-like serine proteases"/>
    <property type="match status" value="1"/>
</dbReference>
<evidence type="ECO:0000259" key="1">
    <source>
        <dbReference type="Pfam" id="PF00089"/>
    </source>
</evidence>
<dbReference type="InterPro" id="IPR009003">
    <property type="entry name" value="Peptidase_S1_PA"/>
</dbReference>
<dbReference type="InterPro" id="IPR043504">
    <property type="entry name" value="Peptidase_S1_PA_chymotrypsin"/>
</dbReference>
<protein>
    <recommendedName>
        <fullName evidence="1">Peptidase S1 domain-containing protein</fullName>
    </recommendedName>
</protein>
<name>A0AAV4SXC2_CAEEX</name>
<dbReference type="InterPro" id="IPR001254">
    <property type="entry name" value="Trypsin_dom"/>
</dbReference>
<gene>
    <name evidence="2" type="ORF">CEXT_259091</name>
</gene>
<accession>A0AAV4SXC2</accession>
<feature type="domain" description="Peptidase S1" evidence="1">
    <location>
        <begin position="160"/>
        <end position="187"/>
    </location>
</feature>
<dbReference type="Proteomes" id="UP001054945">
    <property type="component" value="Unassembled WGS sequence"/>
</dbReference>
<dbReference type="SUPFAM" id="SSF50494">
    <property type="entry name" value="Trypsin-like serine proteases"/>
    <property type="match status" value="1"/>
</dbReference>
<dbReference type="AlphaFoldDB" id="A0AAV4SXC2"/>
<sequence>MSSATDRFRKGNLPTICGWIGDVPFVCCPNTVINEDQSSRTFNSVKPTVQTYELPFVELDSKEVCIRSGMCYNIALCPTAMENFRTRSGGLPEVCGWEKGIFELVVVGTVYLIMLGIHLLREDICRISYPEITVIYAGRVLPPIHSREACGLAAIFIADSRIHLCGATVIDDRHILTAAHCFDGRSLNPQDFIIEISETNLLTIGRRREIQENQTP</sequence>
<comment type="caution">
    <text evidence="2">The sequence shown here is derived from an EMBL/GenBank/DDBJ whole genome shotgun (WGS) entry which is preliminary data.</text>
</comment>
<dbReference type="Pfam" id="PF00089">
    <property type="entry name" value="Trypsin"/>
    <property type="match status" value="1"/>
</dbReference>
<dbReference type="GO" id="GO:0004252">
    <property type="term" value="F:serine-type endopeptidase activity"/>
    <property type="evidence" value="ECO:0007669"/>
    <property type="project" value="InterPro"/>
</dbReference>
<keyword evidence="3" id="KW-1185">Reference proteome</keyword>
<reference evidence="2 3" key="1">
    <citation type="submission" date="2021-06" db="EMBL/GenBank/DDBJ databases">
        <title>Caerostris extrusa draft genome.</title>
        <authorList>
            <person name="Kono N."/>
            <person name="Arakawa K."/>
        </authorList>
    </citation>
    <scope>NUCLEOTIDE SEQUENCE [LARGE SCALE GENOMIC DNA]</scope>
</reference>
<proteinExistence type="predicted"/>
<dbReference type="GO" id="GO:0006508">
    <property type="term" value="P:proteolysis"/>
    <property type="evidence" value="ECO:0007669"/>
    <property type="project" value="InterPro"/>
</dbReference>
<evidence type="ECO:0000313" key="3">
    <source>
        <dbReference type="Proteomes" id="UP001054945"/>
    </source>
</evidence>
<evidence type="ECO:0000313" key="2">
    <source>
        <dbReference type="EMBL" id="GIY37127.1"/>
    </source>
</evidence>
<dbReference type="EMBL" id="BPLR01010124">
    <property type="protein sequence ID" value="GIY37127.1"/>
    <property type="molecule type" value="Genomic_DNA"/>
</dbReference>
<organism evidence="2 3">
    <name type="scientific">Caerostris extrusa</name>
    <name type="common">Bark spider</name>
    <name type="synonym">Caerostris bankana</name>
    <dbReference type="NCBI Taxonomy" id="172846"/>
    <lineage>
        <taxon>Eukaryota</taxon>
        <taxon>Metazoa</taxon>
        <taxon>Ecdysozoa</taxon>
        <taxon>Arthropoda</taxon>
        <taxon>Chelicerata</taxon>
        <taxon>Arachnida</taxon>
        <taxon>Araneae</taxon>
        <taxon>Araneomorphae</taxon>
        <taxon>Entelegynae</taxon>
        <taxon>Araneoidea</taxon>
        <taxon>Araneidae</taxon>
        <taxon>Caerostris</taxon>
    </lineage>
</organism>